<gene>
    <name evidence="1" type="ORF">QVD17_19068</name>
</gene>
<dbReference type="Proteomes" id="UP001229421">
    <property type="component" value="Unassembled WGS sequence"/>
</dbReference>
<proteinExistence type="predicted"/>
<evidence type="ECO:0000313" key="1">
    <source>
        <dbReference type="EMBL" id="KAK1423760.1"/>
    </source>
</evidence>
<sequence>MDVVAKWKRLSRSVLHQRIVNTLCKAMTLSAKAIIKSKSFTVVKVGSGCKNKATNQQGLEWLKKYMKLSSSSLNVLTELTLMTALQKESPLNPRRNMQTHGF</sequence>
<dbReference type="EMBL" id="JAUHHV010000005">
    <property type="protein sequence ID" value="KAK1423760.1"/>
    <property type="molecule type" value="Genomic_DNA"/>
</dbReference>
<name>A0AAD8KQA5_TARER</name>
<organism evidence="1 2">
    <name type="scientific">Tagetes erecta</name>
    <name type="common">African marigold</name>
    <dbReference type="NCBI Taxonomy" id="13708"/>
    <lineage>
        <taxon>Eukaryota</taxon>
        <taxon>Viridiplantae</taxon>
        <taxon>Streptophyta</taxon>
        <taxon>Embryophyta</taxon>
        <taxon>Tracheophyta</taxon>
        <taxon>Spermatophyta</taxon>
        <taxon>Magnoliopsida</taxon>
        <taxon>eudicotyledons</taxon>
        <taxon>Gunneridae</taxon>
        <taxon>Pentapetalae</taxon>
        <taxon>asterids</taxon>
        <taxon>campanulids</taxon>
        <taxon>Asterales</taxon>
        <taxon>Asteraceae</taxon>
        <taxon>Asteroideae</taxon>
        <taxon>Heliantheae alliance</taxon>
        <taxon>Tageteae</taxon>
        <taxon>Tagetes</taxon>
    </lineage>
</organism>
<comment type="caution">
    <text evidence="1">The sequence shown here is derived from an EMBL/GenBank/DDBJ whole genome shotgun (WGS) entry which is preliminary data.</text>
</comment>
<dbReference type="AlphaFoldDB" id="A0AAD8KQA5"/>
<protein>
    <submittedName>
        <fullName evidence="1">Uncharacterized protein</fullName>
    </submittedName>
</protein>
<accession>A0AAD8KQA5</accession>
<keyword evidence="2" id="KW-1185">Reference proteome</keyword>
<evidence type="ECO:0000313" key="2">
    <source>
        <dbReference type="Proteomes" id="UP001229421"/>
    </source>
</evidence>
<reference evidence="1" key="1">
    <citation type="journal article" date="2023" name="bioRxiv">
        <title>Improved chromosome-level genome assembly for marigold (Tagetes erecta).</title>
        <authorList>
            <person name="Jiang F."/>
            <person name="Yuan L."/>
            <person name="Wang S."/>
            <person name="Wang H."/>
            <person name="Xu D."/>
            <person name="Wang A."/>
            <person name="Fan W."/>
        </authorList>
    </citation>
    <scope>NUCLEOTIDE SEQUENCE</scope>
    <source>
        <strain evidence="1">WSJ</strain>
        <tissue evidence="1">Leaf</tissue>
    </source>
</reference>